<reference evidence="4 5" key="1">
    <citation type="submission" date="2010-05" db="EMBL/GenBank/DDBJ databases">
        <title>The Genome Sequence of Thecamonas trahens ATCC 50062.</title>
        <authorList>
            <consortium name="The Broad Institute Genome Sequencing Platform"/>
            <person name="Russ C."/>
            <person name="Cuomo C."/>
            <person name="Shea T."/>
            <person name="Young S.K."/>
            <person name="Zeng Q."/>
            <person name="Koehrsen M."/>
            <person name="Haas B."/>
            <person name="Borodovsky M."/>
            <person name="Guigo R."/>
            <person name="Alvarado L."/>
            <person name="Berlin A."/>
            <person name="Bochicchio J."/>
            <person name="Borenstein D."/>
            <person name="Chapman S."/>
            <person name="Chen Z."/>
            <person name="Freedman E."/>
            <person name="Gellesch M."/>
            <person name="Goldberg J."/>
            <person name="Griggs A."/>
            <person name="Gujja S."/>
            <person name="Heilman E."/>
            <person name="Heiman D."/>
            <person name="Hepburn T."/>
            <person name="Howarth C."/>
            <person name="Jen D."/>
            <person name="Larson L."/>
            <person name="Mehta T."/>
            <person name="Park D."/>
            <person name="Pearson M."/>
            <person name="Roberts A."/>
            <person name="Saif S."/>
            <person name="Shenoy N."/>
            <person name="Sisk P."/>
            <person name="Stolte C."/>
            <person name="Sykes S."/>
            <person name="Thomson T."/>
            <person name="Walk T."/>
            <person name="White J."/>
            <person name="Yandava C."/>
            <person name="Burger G."/>
            <person name="Gray M.W."/>
            <person name="Holland P.W.H."/>
            <person name="King N."/>
            <person name="Lang F.B.F."/>
            <person name="Roger A.J."/>
            <person name="Ruiz-Trillo I."/>
            <person name="Lander E."/>
            <person name="Nusbaum C."/>
        </authorList>
    </citation>
    <scope>NUCLEOTIDE SEQUENCE [LARGE SCALE GENOMIC DNA]</scope>
    <source>
        <strain evidence="4 5">ATCC 50062</strain>
    </source>
</reference>
<dbReference type="SMART" id="SM00248">
    <property type="entry name" value="ANK"/>
    <property type="match status" value="7"/>
</dbReference>
<evidence type="ECO:0000256" key="1">
    <source>
        <dbReference type="ARBA" id="ARBA00022737"/>
    </source>
</evidence>
<evidence type="ECO:0000313" key="4">
    <source>
        <dbReference type="EMBL" id="KNC51398.1"/>
    </source>
</evidence>
<dbReference type="SUPFAM" id="SSF48403">
    <property type="entry name" value="Ankyrin repeat"/>
    <property type="match status" value="1"/>
</dbReference>
<name>A0A0L0DJ94_THETB</name>
<dbReference type="Pfam" id="PF12796">
    <property type="entry name" value="Ank_2"/>
    <property type="match status" value="2"/>
</dbReference>
<dbReference type="eggNOG" id="KOG4177">
    <property type="taxonomic scope" value="Eukaryota"/>
</dbReference>
<dbReference type="PROSITE" id="PS50088">
    <property type="entry name" value="ANK_REPEAT"/>
    <property type="match status" value="5"/>
</dbReference>
<keyword evidence="1" id="KW-0677">Repeat</keyword>
<dbReference type="Gene3D" id="1.25.40.20">
    <property type="entry name" value="Ankyrin repeat-containing domain"/>
    <property type="match status" value="3"/>
</dbReference>
<evidence type="ECO:0000256" key="3">
    <source>
        <dbReference type="PROSITE-ProRule" id="PRU00023"/>
    </source>
</evidence>
<feature type="repeat" description="ANK" evidence="3">
    <location>
        <begin position="82"/>
        <end position="114"/>
    </location>
</feature>
<dbReference type="Pfam" id="PF13637">
    <property type="entry name" value="Ank_4"/>
    <property type="match status" value="1"/>
</dbReference>
<dbReference type="PRINTS" id="PR01415">
    <property type="entry name" value="ANKYRIN"/>
</dbReference>
<dbReference type="OMA" id="ILAENQW"/>
<dbReference type="InterPro" id="IPR002110">
    <property type="entry name" value="Ankyrin_rpt"/>
</dbReference>
<gene>
    <name evidence="4" type="ORF">AMSG_07582</name>
</gene>
<feature type="repeat" description="ANK" evidence="3">
    <location>
        <begin position="115"/>
        <end position="147"/>
    </location>
</feature>
<dbReference type="STRING" id="461836.A0A0L0DJ94"/>
<dbReference type="PANTHER" id="PTHR24171">
    <property type="entry name" value="ANKYRIN REPEAT DOMAIN-CONTAINING PROTEIN 39-RELATED"/>
    <property type="match status" value="1"/>
</dbReference>
<dbReference type="GeneID" id="25566470"/>
<feature type="repeat" description="ANK" evidence="3">
    <location>
        <begin position="202"/>
        <end position="234"/>
    </location>
</feature>
<feature type="repeat" description="ANK" evidence="3">
    <location>
        <begin position="315"/>
        <end position="347"/>
    </location>
</feature>
<evidence type="ECO:0000313" key="5">
    <source>
        <dbReference type="Proteomes" id="UP000054408"/>
    </source>
</evidence>
<organism evidence="4 5">
    <name type="scientific">Thecamonas trahens ATCC 50062</name>
    <dbReference type="NCBI Taxonomy" id="461836"/>
    <lineage>
        <taxon>Eukaryota</taxon>
        <taxon>Apusozoa</taxon>
        <taxon>Apusomonadida</taxon>
        <taxon>Apusomonadidae</taxon>
        <taxon>Thecamonas</taxon>
    </lineage>
</organism>
<sequence length="381" mass="39617">MHSFSSIDYLDKLGEEVEVNRDVYNHANGQGELPLHLAASTGSFRRSGSKGRMHSFSSIDYLDKLGEEVEVNRDVYNHANGQGELPLHLAASTGSVTIAELLLENGADIDATNHNGESALFLAAAGGHAKLANFLIDAGASLWSYTNTGKSPLDAATSAGSSAIVSAILNAKLHYAAAKGQTGVIARLAAMSEVSLNATNRDGWTALGIAAAHGHVEVVRDLLELGASVSTGSDPLRLVNSLVTVEAPEIELIGRDIKALLMAARKTHASAKSPVKGAGVASQGDHLVERAAANDFGVVAQMLADGVQADMPNKRGLTALHVASRAGHYDMVKLLLEHGADTAIGDAVKGNCAVHWATANGHADVVRLLLENASAPPLMDA</sequence>
<keyword evidence="2 3" id="KW-0040">ANK repeat</keyword>
<dbReference type="PROSITE" id="PS50297">
    <property type="entry name" value="ANK_REP_REGION"/>
    <property type="match status" value="5"/>
</dbReference>
<dbReference type="InterPro" id="IPR036770">
    <property type="entry name" value="Ankyrin_rpt-contain_sf"/>
</dbReference>
<dbReference type="AlphaFoldDB" id="A0A0L0DJ94"/>
<feature type="repeat" description="ANK" evidence="3">
    <location>
        <begin position="349"/>
        <end position="381"/>
    </location>
</feature>
<dbReference type="RefSeq" id="XP_013756065.1">
    <property type="nucleotide sequence ID" value="XM_013900611.1"/>
</dbReference>
<proteinExistence type="predicted"/>
<dbReference type="PANTHER" id="PTHR24171:SF9">
    <property type="entry name" value="ANKYRIN REPEAT DOMAIN-CONTAINING PROTEIN 39"/>
    <property type="match status" value="1"/>
</dbReference>
<protein>
    <submittedName>
        <fullName evidence="4">Uncharacterized protein</fullName>
    </submittedName>
</protein>
<evidence type="ECO:0000256" key="2">
    <source>
        <dbReference type="ARBA" id="ARBA00023043"/>
    </source>
</evidence>
<dbReference type="EMBL" id="GL349467">
    <property type="protein sequence ID" value="KNC51398.1"/>
    <property type="molecule type" value="Genomic_DNA"/>
</dbReference>
<dbReference type="OrthoDB" id="20872at2759"/>
<keyword evidence="5" id="KW-1185">Reference proteome</keyword>
<accession>A0A0L0DJ94</accession>
<dbReference type="Proteomes" id="UP000054408">
    <property type="component" value="Unassembled WGS sequence"/>
</dbReference>